<dbReference type="Gene3D" id="3.40.50.150">
    <property type="entry name" value="Vaccinia Virus protein VP39"/>
    <property type="match status" value="1"/>
</dbReference>
<keyword evidence="4 7" id="KW-0489">Methyltransferase</keyword>
<keyword evidence="3 7" id="KW-0963">Cytoplasm</keyword>
<dbReference type="CDD" id="cd02440">
    <property type="entry name" value="AdoMet_MTases"/>
    <property type="match status" value="1"/>
</dbReference>
<keyword evidence="5 7" id="KW-0808">Transferase</keyword>
<dbReference type="RefSeq" id="WP_093327287.1">
    <property type="nucleotide sequence ID" value="NZ_AP027363.1"/>
</dbReference>
<dbReference type="NCBIfam" id="TIGR00080">
    <property type="entry name" value="pimt"/>
    <property type="match status" value="1"/>
</dbReference>
<name>A0A1H9ZGA2_THASX</name>
<dbReference type="PANTHER" id="PTHR11579">
    <property type="entry name" value="PROTEIN-L-ISOASPARTATE O-METHYLTRANSFERASE"/>
    <property type="match status" value="1"/>
</dbReference>
<dbReference type="GO" id="GO:0005737">
    <property type="term" value="C:cytoplasm"/>
    <property type="evidence" value="ECO:0007669"/>
    <property type="project" value="UniProtKB-SubCell"/>
</dbReference>
<comment type="catalytic activity">
    <reaction evidence="7">
        <text>[protein]-L-isoaspartate + S-adenosyl-L-methionine = [protein]-L-isoaspartate alpha-methyl ester + S-adenosyl-L-homocysteine</text>
        <dbReference type="Rhea" id="RHEA:12705"/>
        <dbReference type="Rhea" id="RHEA-COMP:12143"/>
        <dbReference type="Rhea" id="RHEA-COMP:12144"/>
        <dbReference type="ChEBI" id="CHEBI:57856"/>
        <dbReference type="ChEBI" id="CHEBI:59789"/>
        <dbReference type="ChEBI" id="CHEBI:90596"/>
        <dbReference type="ChEBI" id="CHEBI:90598"/>
        <dbReference type="EC" id="2.1.1.77"/>
    </reaction>
</comment>
<evidence type="ECO:0000256" key="3">
    <source>
        <dbReference type="ARBA" id="ARBA00022490"/>
    </source>
</evidence>
<dbReference type="OrthoDB" id="9810066at2"/>
<dbReference type="Pfam" id="PF01135">
    <property type="entry name" value="PCMT"/>
    <property type="match status" value="1"/>
</dbReference>
<evidence type="ECO:0000313" key="9">
    <source>
        <dbReference type="Proteomes" id="UP000199308"/>
    </source>
</evidence>
<dbReference type="STRING" id="349064.SAMN05660429_00415"/>
<evidence type="ECO:0000256" key="6">
    <source>
        <dbReference type="ARBA" id="ARBA00022691"/>
    </source>
</evidence>
<dbReference type="PANTHER" id="PTHR11579:SF0">
    <property type="entry name" value="PROTEIN-L-ISOASPARTATE(D-ASPARTATE) O-METHYLTRANSFERASE"/>
    <property type="match status" value="1"/>
</dbReference>
<comment type="similarity">
    <text evidence="2 7">Belongs to the methyltransferase superfamily. L-isoaspartyl/D-aspartyl protein methyltransferase family.</text>
</comment>
<keyword evidence="9" id="KW-1185">Reference proteome</keyword>
<dbReference type="HAMAP" id="MF_00090">
    <property type="entry name" value="PIMT"/>
    <property type="match status" value="1"/>
</dbReference>
<evidence type="ECO:0000256" key="1">
    <source>
        <dbReference type="ARBA" id="ARBA00004496"/>
    </source>
</evidence>
<dbReference type="AlphaFoldDB" id="A0A1H9ZGA2"/>
<evidence type="ECO:0000256" key="4">
    <source>
        <dbReference type="ARBA" id="ARBA00022603"/>
    </source>
</evidence>
<dbReference type="InterPro" id="IPR029063">
    <property type="entry name" value="SAM-dependent_MTases_sf"/>
</dbReference>
<evidence type="ECO:0000256" key="2">
    <source>
        <dbReference type="ARBA" id="ARBA00005369"/>
    </source>
</evidence>
<dbReference type="GO" id="GO:0030091">
    <property type="term" value="P:protein repair"/>
    <property type="evidence" value="ECO:0007669"/>
    <property type="project" value="UniProtKB-UniRule"/>
</dbReference>
<comment type="subcellular location">
    <subcellularLocation>
        <location evidence="1 7">Cytoplasm</location>
    </subcellularLocation>
</comment>
<accession>A0A1H9ZGA2</accession>
<proteinExistence type="inferred from homology"/>
<dbReference type="EC" id="2.1.1.77" evidence="7"/>
<dbReference type="GO" id="GO:0004719">
    <property type="term" value="F:protein-L-isoaspartate (D-aspartate) O-methyltransferase activity"/>
    <property type="evidence" value="ECO:0007669"/>
    <property type="project" value="UniProtKB-UniRule"/>
</dbReference>
<evidence type="ECO:0000256" key="5">
    <source>
        <dbReference type="ARBA" id="ARBA00022679"/>
    </source>
</evidence>
<dbReference type="GO" id="GO:0032259">
    <property type="term" value="P:methylation"/>
    <property type="evidence" value="ECO:0007669"/>
    <property type="project" value="UniProtKB-KW"/>
</dbReference>
<dbReference type="FunFam" id="3.40.50.150:FF:000010">
    <property type="entry name" value="Protein-L-isoaspartate O-methyltransferase"/>
    <property type="match status" value="1"/>
</dbReference>
<dbReference type="InterPro" id="IPR000682">
    <property type="entry name" value="PCMT"/>
</dbReference>
<dbReference type="EMBL" id="FOHK01000002">
    <property type="protein sequence ID" value="SES79876.1"/>
    <property type="molecule type" value="Genomic_DNA"/>
</dbReference>
<keyword evidence="6 7" id="KW-0949">S-adenosyl-L-methionine</keyword>
<organism evidence="8 9">
    <name type="scientific">Thalassotalea agarivorans</name>
    <name type="common">Thalassomonas agarivorans</name>
    <dbReference type="NCBI Taxonomy" id="349064"/>
    <lineage>
        <taxon>Bacteria</taxon>
        <taxon>Pseudomonadati</taxon>
        <taxon>Pseudomonadota</taxon>
        <taxon>Gammaproteobacteria</taxon>
        <taxon>Alteromonadales</taxon>
        <taxon>Colwelliaceae</taxon>
        <taxon>Thalassotalea</taxon>
    </lineage>
</organism>
<gene>
    <name evidence="7" type="primary">pcm</name>
    <name evidence="8" type="ORF">SAMN05660429_00415</name>
</gene>
<evidence type="ECO:0000313" key="8">
    <source>
        <dbReference type="EMBL" id="SES79876.1"/>
    </source>
</evidence>
<dbReference type="SUPFAM" id="SSF53335">
    <property type="entry name" value="S-adenosyl-L-methionine-dependent methyltransferases"/>
    <property type="match status" value="1"/>
</dbReference>
<protein>
    <recommendedName>
        <fullName evidence="7">Protein-L-isoaspartate O-methyltransferase</fullName>
        <ecNumber evidence="7">2.1.1.77</ecNumber>
    </recommendedName>
    <alternativeName>
        <fullName evidence="7">L-isoaspartyl protein carboxyl methyltransferase</fullName>
    </alternativeName>
    <alternativeName>
        <fullName evidence="7">Protein L-isoaspartyl methyltransferase</fullName>
    </alternativeName>
    <alternativeName>
        <fullName evidence="7">Protein-beta-aspartate methyltransferase</fullName>
        <shortName evidence="7">PIMT</shortName>
    </alternativeName>
</protein>
<reference evidence="8 9" key="1">
    <citation type="submission" date="2016-10" db="EMBL/GenBank/DDBJ databases">
        <authorList>
            <person name="de Groot N.N."/>
        </authorList>
    </citation>
    <scope>NUCLEOTIDE SEQUENCE [LARGE SCALE GENOMIC DNA]</scope>
    <source>
        <strain evidence="8 9">DSM 19706</strain>
    </source>
</reference>
<comment type="function">
    <text evidence="7">Catalyzes the methyl esterification of L-isoaspartyl residues in peptides and proteins that result from spontaneous decomposition of normal L-aspartyl and L-asparaginyl residues. It plays a role in the repair and/or degradation of damaged proteins.</text>
</comment>
<dbReference type="NCBIfam" id="NF001453">
    <property type="entry name" value="PRK00312.1"/>
    <property type="match status" value="1"/>
</dbReference>
<feature type="active site" evidence="7">
    <location>
        <position position="68"/>
    </location>
</feature>
<dbReference type="Proteomes" id="UP000199308">
    <property type="component" value="Unassembled WGS sequence"/>
</dbReference>
<evidence type="ECO:0000256" key="7">
    <source>
        <dbReference type="HAMAP-Rule" id="MF_00090"/>
    </source>
</evidence>
<sequence>MNVSSRISGKSSRSGDILAQKLHQEGIKNPTVLQAIANSPRHIFVPEILAHKAYDNTALPIGQGQTISQPYIVAKMSELLLLDGKPDKILEIGTGSGYQTSILAQLTNKVYSVERIKTLQLQAKRKLQTIDLHNVQMKHGDGWQGWKSKGPFPAIIVTAGATSVPQALLEQLRDGGRLIIPVGDGQQMLKLITRRGDDFDVQQIEAVRFVPLIPGALS</sequence>